<dbReference type="Gene3D" id="1.25.40.10">
    <property type="entry name" value="Tetratricopeptide repeat domain"/>
    <property type="match status" value="2"/>
</dbReference>
<dbReference type="InterPro" id="IPR002885">
    <property type="entry name" value="PPR_rpt"/>
</dbReference>
<evidence type="ECO:0000313" key="5">
    <source>
        <dbReference type="Proteomes" id="UP001174677"/>
    </source>
</evidence>
<evidence type="ECO:0000313" key="4">
    <source>
        <dbReference type="EMBL" id="KAJ9140571.1"/>
    </source>
</evidence>
<proteinExistence type="inferred from homology"/>
<feature type="repeat" description="PPR" evidence="3">
    <location>
        <begin position="64"/>
        <end position="98"/>
    </location>
</feature>
<keyword evidence="5" id="KW-1185">Reference proteome</keyword>
<dbReference type="EMBL" id="JARPOI010000017">
    <property type="protein sequence ID" value="KAJ9140571.1"/>
    <property type="molecule type" value="Genomic_DNA"/>
</dbReference>
<evidence type="ECO:0000256" key="2">
    <source>
        <dbReference type="ARBA" id="ARBA00022737"/>
    </source>
</evidence>
<name>A0ABQ9KJJ6_HEVBR</name>
<protein>
    <recommendedName>
        <fullName evidence="6">Pentacotripeptide-repeat region of PRORP domain-containing protein</fullName>
    </recommendedName>
</protein>
<gene>
    <name evidence="4" type="ORF">P3X46_031203</name>
</gene>
<evidence type="ECO:0000256" key="3">
    <source>
        <dbReference type="PROSITE-ProRule" id="PRU00708"/>
    </source>
</evidence>
<dbReference type="InterPro" id="IPR011990">
    <property type="entry name" value="TPR-like_helical_dom_sf"/>
</dbReference>
<comment type="caution">
    <text evidence="4">The sequence shown here is derived from an EMBL/GenBank/DDBJ whole genome shotgun (WGS) entry which is preliminary data.</text>
</comment>
<dbReference type="PANTHER" id="PTHR47933:SF26">
    <property type="entry name" value="OS03G0746400 PROTEIN"/>
    <property type="match status" value="1"/>
</dbReference>
<comment type="similarity">
    <text evidence="1">Belongs to the PPR family. P subfamily.</text>
</comment>
<dbReference type="InterPro" id="IPR051240">
    <property type="entry name" value="Mito_RNA-Proc/Resp"/>
</dbReference>
<dbReference type="Pfam" id="PF01535">
    <property type="entry name" value="PPR"/>
    <property type="match status" value="1"/>
</dbReference>
<dbReference type="PROSITE" id="PS51375">
    <property type="entry name" value="PPR"/>
    <property type="match status" value="1"/>
</dbReference>
<dbReference type="Proteomes" id="UP001174677">
    <property type="component" value="Chromosome 17"/>
</dbReference>
<evidence type="ECO:0000256" key="1">
    <source>
        <dbReference type="ARBA" id="ARBA00007626"/>
    </source>
</evidence>
<dbReference type="PANTHER" id="PTHR47933">
    <property type="entry name" value="PENTATRICOPEPTIDE REPEAT-CONTAINING PROTEIN 1, MITOCHONDRIAL"/>
    <property type="match status" value="1"/>
</dbReference>
<reference evidence="4" key="1">
    <citation type="journal article" date="2023" name="Plant Biotechnol. J.">
        <title>Chromosome-level wild Hevea brasiliensis genome provides new tools for genomic-assisted breeding and valuable loci to elevate rubber yield.</title>
        <authorList>
            <person name="Cheng H."/>
            <person name="Song X."/>
            <person name="Hu Y."/>
            <person name="Wu T."/>
            <person name="Yang Q."/>
            <person name="An Z."/>
            <person name="Feng S."/>
            <person name="Deng Z."/>
            <person name="Wu W."/>
            <person name="Zeng X."/>
            <person name="Tu M."/>
            <person name="Wang X."/>
            <person name="Huang H."/>
        </authorList>
    </citation>
    <scope>NUCLEOTIDE SEQUENCE</scope>
    <source>
        <strain evidence="4">MT/VB/25A 57/8</strain>
    </source>
</reference>
<sequence>MVDRLVRAGRPTKVVGFFDSEERYYGFKRDTESLALVVKKLFDNGYASYAGKMVKNLAKEIFPDEIICDLLINGWCVDGKLEEAKRLAGEMYRGGFEIGTMAYNAILDCVCKLCRTKDPFRLHSEAEKVLVEMDTRGVPRNVESFNVLINNQCKIRKTQDALNLFYRGMGCNPDETTFLVLIKSWYQVARFGEGDEMIGRMKSAQYGRLITAF</sequence>
<evidence type="ECO:0008006" key="6">
    <source>
        <dbReference type="Google" id="ProtNLM"/>
    </source>
</evidence>
<keyword evidence="2" id="KW-0677">Repeat</keyword>
<accession>A0ABQ9KJJ6</accession>
<organism evidence="4 5">
    <name type="scientific">Hevea brasiliensis</name>
    <name type="common">Para rubber tree</name>
    <name type="synonym">Siphonia brasiliensis</name>
    <dbReference type="NCBI Taxonomy" id="3981"/>
    <lineage>
        <taxon>Eukaryota</taxon>
        <taxon>Viridiplantae</taxon>
        <taxon>Streptophyta</taxon>
        <taxon>Embryophyta</taxon>
        <taxon>Tracheophyta</taxon>
        <taxon>Spermatophyta</taxon>
        <taxon>Magnoliopsida</taxon>
        <taxon>eudicotyledons</taxon>
        <taxon>Gunneridae</taxon>
        <taxon>Pentapetalae</taxon>
        <taxon>rosids</taxon>
        <taxon>fabids</taxon>
        <taxon>Malpighiales</taxon>
        <taxon>Euphorbiaceae</taxon>
        <taxon>Crotonoideae</taxon>
        <taxon>Micrandreae</taxon>
        <taxon>Hevea</taxon>
    </lineage>
</organism>
<dbReference type="Pfam" id="PF13041">
    <property type="entry name" value="PPR_2"/>
    <property type="match status" value="1"/>
</dbReference>